<evidence type="ECO:0000313" key="2">
    <source>
        <dbReference type="Proteomes" id="UP000054563"/>
    </source>
</evidence>
<dbReference type="EMBL" id="DS017120">
    <property type="protein sequence ID" value="KMU92651.1"/>
    <property type="molecule type" value="Genomic_DNA"/>
</dbReference>
<dbReference type="AlphaFoldDB" id="A0A0J8S719"/>
<protein>
    <submittedName>
        <fullName evidence="1">Uncharacterized protein</fullName>
    </submittedName>
</protein>
<gene>
    <name evidence="1" type="ORF">CIHG_10481</name>
</gene>
<evidence type="ECO:0000313" key="1">
    <source>
        <dbReference type="EMBL" id="KMU92651.1"/>
    </source>
</evidence>
<sequence length="139" mass="15682">MWYRSDLLVTSLNKTKTKTVNRIICNTSSDIPLSNMNKKTQMALLEEFTANTANIKMPIMEKHGSDNRLIADSGYLKQMKIDDNDNNNEDFTEDCGNELFNLNQTLNTTGAEASDYLTACSQLNLNSNRPIISNVRLEP</sequence>
<name>A0A0J8S719_COCIT</name>
<accession>A0A0J8S719</accession>
<dbReference type="VEuPathDB" id="FungiDB:CIHG_10481"/>
<proteinExistence type="predicted"/>
<dbReference type="Proteomes" id="UP000054563">
    <property type="component" value="Unassembled WGS sequence"/>
</dbReference>
<reference evidence="2" key="1">
    <citation type="journal article" date="2010" name="Genome Res.">
        <title>Population genomic sequencing of Coccidioides fungi reveals recent hybridization and transposon control.</title>
        <authorList>
            <person name="Neafsey D.E."/>
            <person name="Barker B.M."/>
            <person name="Sharpton T.J."/>
            <person name="Stajich J.E."/>
            <person name="Park D.J."/>
            <person name="Whiston E."/>
            <person name="Hung C.-Y."/>
            <person name="McMahan C."/>
            <person name="White J."/>
            <person name="Sykes S."/>
            <person name="Heiman D."/>
            <person name="Young S."/>
            <person name="Zeng Q."/>
            <person name="Abouelleil A."/>
            <person name="Aftuck L."/>
            <person name="Bessette D."/>
            <person name="Brown A."/>
            <person name="FitzGerald M."/>
            <person name="Lui A."/>
            <person name="Macdonald J.P."/>
            <person name="Priest M."/>
            <person name="Orbach M.J."/>
            <person name="Galgiani J.N."/>
            <person name="Kirkland T.N."/>
            <person name="Cole G.T."/>
            <person name="Birren B.W."/>
            <person name="Henn M.R."/>
            <person name="Taylor J.W."/>
            <person name="Rounsley S.D."/>
        </authorList>
    </citation>
    <scope>NUCLEOTIDE SEQUENCE [LARGE SCALE GENOMIC DNA]</scope>
    <source>
        <strain evidence="2">H538.4</strain>
    </source>
</reference>
<organism evidence="1 2">
    <name type="scientific">Coccidioides immitis H538.4</name>
    <dbReference type="NCBI Taxonomy" id="396776"/>
    <lineage>
        <taxon>Eukaryota</taxon>
        <taxon>Fungi</taxon>
        <taxon>Dikarya</taxon>
        <taxon>Ascomycota</taxon>
        <taxon>Pezizomycotina</taxon>
        <taxon>Eurotiomycetes</taxon>
        <taxon>Eurotiomycetidae</taxon>
        <taxon>Onygenales</taxon>
        <taxon>Onygenaceae</taxon>
        <taxon>Coccidioides</taxon>
    </lineage>
</organism>